<dbReference type="PANTHER" id="PTHR42847">
    <property type="entry name" value="ALKANESULFONATE MONOOXYGENASE"/>
    <property type="match status" value="1"/>
</dbReference>
<reference evidence="6 7" key="1">
    <citation type="journal article" date="2019" name="Emerg. Microbes Infect.">
        <title>Comprehensive subspecies identification of 175 nontuberculous mycobacteria species based on 7547 genomic profiles.</title>
        <authorList>
            <person name="Matsumoto Y."/>
            <person name="Kinjo T."/>
            <person name="Motooka D."/>
            <person name="Nabeya D."/>
            <person name="Jung N."/>
            <person name="Uechi K."/>
            <person name="Horii T."/>
            <person name="Iida T."/>
            <person name="Fujita J."/>
            <person name="Nakamura S."/>
        </authorList>
    </citation>
    <scope>NUCLEOTIDE SEQUENCE [LARGE SCALE GENOMIC DNA]</scope>
    <source>
        <strain evidence="6 7">JCM 30725</strain>
    </source>
</reference>
<dbReference type="SUPFAM" id="SSF51679">
    <property type="entry name" value="Bacterial luciferase-like"/>
    <property type="match status" value="1"/>
</dbReference>
<dbReference type="InterPro" id="IPR019921">
    <property type="entry name" value="Lucif-like_OxRdtase_Rv2161c"/>
</dbReference>
<accession>A0A7I9YL13</accession>
<proteinExistence type="predicted"/>
<dbReference type="Gene3D" id="3.20.20.30">
    <property type="entry name" value="Luciferase-like domain"/>
    <property type="match status" value="1"/>
</dbReference>
<dbReference type="InterPro" id="IPR011251">
    <property type="entry name" value="Luciferase-like_dom"/>
</dbReference>
<keyword evidence="7" id="KW-1185">Reference proteome</keyword>
<dbReference type="InterPro" id="IPR050172">
    <property type="entry name" value="SsuD_RutA_monooxygenase"/>
</dbReference>
<keyword evidence="3" id="KW-0560">Oxidoreductase</keyword>
<evidence type="ECO:0000256" key="2">
    <source>
        <dbReference type="ARBA" id="ARBA00022643"/>
    </source>
</evidence>
<dbReference type="RefSeq" id="WP_163709569.1">
    <property type="nucleotide sequence ID" value="NZ_BLKZ01000001.1"/>
</dbReference>
<feature type="domain" description="PH" evidence="5">
    <location>
        <begin position="1"/>
        <end position="33"/>
    </location>
</feature>
<dbReference type="PANTHER" id="PTHR42847:SF4">
    <property type="entry name" value="ALKANESULFONATE MONOOXYGENASE-RELATED"/>
    <property type="match status" value="1"/>
</dbReference>
<evidence type="ECO:0000313" key="7">
    <source>
        <dbReference type="Proteomes" id="UP000465360"/>
    </source>
</evidence>
<evidence type="ECO:0000256" key="1">
    <source>
        <dbReference type="ARBA" id="ARBA00022630"/>
    </source>
</evidence>
<dbReference type="InterPro" id="IPR036661">
    <property type="entry name" value="Luciferase-like_sf"/>
</dbReference>
<evidence type="ECO:0000256" key="4">
    <source>
        <dbReference type="ARBA" id="ARBA00023033"/>
    </source>
</evidence>
<dbReference type="GO" id="GO:0046306">
    <property type="term" value="P:alkanesulfonate catabolic process"/>
    <property type="evidence" value="ECO:0007669"/>
    <property type="project" value="TreeGrafter"/>
</dbReference>
<dbReference type="PROSITE" id="PS50003">
    <property type="entry name" value="PH_DOMAIN"/>
    <property type="match status" value="1"/>
</dbReference>
<keyword evidence="4" id="KW-0503">Monooxygenase</keyword>
<dbReference type="Pfam" id="PF00296">
    <property type="entry name" value="Bac_luciferase"/>
    <property type="match status" value="1"/>
</dbReference>
<evidence type="ECO:0000256" key="3">
    <source>
        <dbReference type="ARBA" id="ARBA00023002"/>
    </source>
</evidence>
<dbReference type="NCBIfam" id="TIGR03619">
    <property type="entry name" value="F420_Rv2161c"/>
    <property type="match status" value="1"/>
</dbReference>
<protein>
    <recommendedName>
        <fullName evidence="5">PH domain-containing protein</fullName>
    </recommendedName>
</protein>
<dbReference type="Proteomes" id="UP000465360">
    <property type="component" value="Unassembled WGS sequence"/>
</dbReference>
<evidence type="ECO:0000313" key="6">
    <source>
        <dbReference type="EMBL" id="GFG89375.1"/>
    </source>
</evidence>
<dbReference type="AlphaFoldDB" id="A0A7I9YL13"/>
<comment type="caution">
    <text evidence="6">The sequence shown here is derived from an EMBL/GenBank/DDBJ whole genome shotgun (WGS) entry which is preliminary data.</text>
</comment>
<dbReference type="EMBL" id="BLKZ01000001">
    <property type="protein sequence ID" value="GFG89375.1"/>
    <property type="molecule type" value="Genomic_DNA"/>
</dbReference>
<evidence type="ECO:0000259" key="5">
    <source>
        <dbReference type="PROSITE" id="PS50003"/>
    </source>
</evidence>
<gene>
    <name evidence="6" type="ORF">MBOU_14170</name>
</gene>
<keyword evidence="1" id="KW-0285">Flavoprotein</keyword>
<name>A0A7I9YL13_MYCBU</name>
<sequence>MVVTDRPEISLYLRTFSDQPNQDWNAALQAARAMDAAGVDRVVVSDHVVFGENLGAYSDPAVGGTPGGKQPTGPDGDWLEPLIFLTAVAATTSRIRLGTGVLLAALRRPAVLAKQVATIDVLSGGRVDLGVGIGWQREEYEAAGLPFRRRGRLLDHTLEVCQALWTQQRASYSAPELAFDGIHQMPKPVQPGGVPIWVSGTVNPAVARRLNRFGQRWIPWGPAITDLKGAIPAMQQAIADVGGDPSELRVQASAALVKGADRSIDVRATVAAVPQILADGGPTIHDIRFSGTLPSDPDRAAEVLAELVSAFRAVTG</sequence>
<dbReference type="InterPro" id="IPR001849">
    <property type="entry name" value="PH_domain"/>
</dbReference>
<organism evidence="6 7">
    <name type="scientific">Mycobacterium bourgelatii</name>
    <dbReference type="NCBI Taxonomy" id="1273442"/>
    <lineage>
        <taxon>Bacteria</taxon>
        <taxon>Bacillati</taxon>
        <taxon>Actinomycetota</taxon>
        <taxon>Actinomycetes</taxon>
        <taxon>Mycobacteriales</taxon>
        <taxon>Mycobacteriaceae</taxon>
        <taxon>Mycobacterium</taxon>
    </lineage>
</organism>
<dbReference type="GO" id="GO:0008726">
    <property type="term" value="F:alkanesulfonate monooxygenase activity"/>
    <property type="evidence" value="ECO:0007669"/>
    <property type="project" value="TreeGrafter"/>
</dbReference>
<keyword evidence="2" id="KW-0288">FMN</keyword>